<dbReference type="Proteomes" id="UP000697107">
    <property type="component" value="Unassembled WGS sequence"/>
</dbReference>
<organism evidence="8 9">
    <name type="scientific">Phytophthora cactorum</name>
    <dbReference type="NCBI Taxonomy" id="29920"/>
    <lineage>
        <taxon>Eukaryota</taxon>
        <taxon>Sar</taxon>
        <taxon>Stramenopiles</taxon>
        <taxon>Oomycota</taxon>
        <taxon>Peronosporomycetes</taxon>
        <taxon>Peronosporales</taxon>
        <taxon>Peronosporaceae</taxon>
        <taxon>Phytophthora</taxon>
    </lineage>
</organism>
<feature type="region of interest" description="Disordered" evidence="1">
    <location>
        <begin position="33"/>
        <end position="81"/>
    </location>
</feature>
<comment type="caution">
    <text evidence="8">The sequence shown here is derived from an EMBL/GenBank/DDBJ whole genome shotgun (WGS) entry which is preliminary data.</text>
</comment>
<dbReference type="Proteomes" id="UP000251314">
    <property type="component" value="Unassembled WGS sequence"/>
</dbReference>
<evidence type="ECO:0000256" key="1">
    <source>
        <dbReference type="SAM" id="MobiDB-lite"/>
    </source>
</evidence>
<dbReference type="EMBL" id="RCMG01002443">
    <property type="protein sequence ID" value="KAG2810070.1"/>
    <property type="molecule type" value="Genomic_DNA"/>
</dbReference>
<gene>
    <name evidence="8" type="ORF">PC110_g22304</name>
    <name evidence="3" type="ORF">PC113_g23805</name>
    <name evidence="5" type="ORF">PC115_g18731</name>
    <name evidence="4" type="ORF">PC117_g26661</name>
    <name evidence="6" type="ORF">PC118_g23954</name>
    <name evidence="7" type="ORF">PC129_g23584</name>
</gene>
<dbReference type="Proteomes" id="UP000760860">
    <property type="component" value="Unassembled WGS sequence"/>
</dbReference>
<feature type="compositionally biased region" description="Basic and acidic residues" evidence="1">
    <location>
        <begin position="46"/>
        <end position="57"/>
    </location>
</feature>
<sequence>MRAYRVIVLAVCVVFVAFNTVSAQASTSQAILRDAKLRSPSQPDSSMDKRTLEDTGKDSASTRYTASKKMITSDESEERGLSSRLENLKNLLMRHPDFMDKVRALLSVII</sequence>
<dbReference type="Proteomes" id="UP000735874">
    <property type="component" value="Unassembled WGS sequence"/>
</dbReference>
<keyword evidence="9" id="KW-1185">Reference proteome</keyword>
<evidence type="ECO:0000313" key="9">
    <source>
        <dbReference type="Proteomes" id="UP000251314"/>
    </source>
</evidence>
<dbReference type="EMBL" id="RCML01002552">
    <property type="protein sequence ID" value="KAG2957569.1"/>
    <property type="molecule type" value="Genomic_DNA"/>
</dbReference>
<dbReference type="Proteomes" id="UP000774804">
    <property type="component" value="Unassembled WGS sequence"/>
</dbReference>
<dbReference type="EMBL" id="RCMI01000992">
    <property type="protein sequence ID" value="KAG2892647.1"/>
    <property type="molecule type" value="Genomic_DNA"/>
</dbReference>
<evidence type="ECO:0000313" key="8">
    <source>
        <dbReference type="EMBL" id="RAW21253.1"/>
    </source>
</evidence>
<evidence type="ECO:0000313" key="3">
    <source>
        <dbReference type="EMBL" id="KAG2810070.1"/>
    </source>
</evidence>
<name>A0A329R9P8_9STRA</name>
<feature type="chain" id="PRO_5044073191" description="RxLR effector protein" evidence="2">
    <location>
        <begin position="24"/>
        <end position="110"/>
    </location>
</feature>
<dbReference type="VEuPathDB" id="FungiDB:PC110_g22304"/>
<evidence type="ECO:0008006" key="10">
    <source>
        <dbReference type="Google" id="ProtNLM"/>
    </source>
</evidence>
<evidence type="ECO:0000313" key="7">
    <source>
        <dbReference type="EMBL" id="KAG3201239.1"/>
    </source>
</evidence>
<evidence type="ECO:0000313" key="4">
    <source>
        <dbReference type="EMBL" id="KAG2880019.1"/>
    </source>
</evidence>
<keyword evidence="2" id="KW-0732">Signal</keyword>
<evidence type="ECO:0000313" key="5">
    <source>
        <dbReference type="EMBL" id="KAG2892647.1"/>
    </source>
</evidence>
<dbReference type="AlphaFoldDB" id="A0A329R9P8"/>
<protein>
    <recommendedName>
        <fullName evidence="10">RxLR effector protein</fullName>
    </recommendedName>
</protein>
<dbReference type="EMBL" id="MJFZ01001911">
    <property type="protein sequence ID" value="RAW21253.1"/>
    <property type="molecule type" value="Genomic_DNA"/>
</dbReference>
<dbReference type="Proteomes" id="UP000736787">
    <property type="component" value="Unassembled WGS sequence"/>
</dbReference>
<dbReference type="EMBL" id="RCMK01002593">
    <property type="protein sequence ID" value="KAG2880019.1"/>
    <property type="molecule type" value="Genomic_DNA"/>
</dbReference>
<dbReference type="OrthoDB" id="123098at2759"/>
<feature type="signal peptide" evidence="2">
    <location>
        <begin position="1"/>
        <end position="23"/>
    </location>
</feature>
<proteinExistence type="predicted"/>
<accession>A0A329R9P8</accession>
<reference evidence="3" key="2">
    <citation type="submission" date="2018-10" db="EMBL/GenBank/DDBJ databases">
        <title>Effector identification in a new, highly contiguous assembly of the strawberry crown rot pathogen Phytophthora cactorum.</title>
        <authorList>
            <person name="Armitage A.D."/>
            <person name="Nellist C.F."/>
            <person name="Bates H."/>
            <person name="Vickerstaff R.J."/>
            <person name="Harrison R.J."/>
        </authorList>
    </citation>
    <scope>NUCLEOTIDE SEQUENCE</scope>
    <source>
        <strain evidence="3">15-7</strain>
        <strain evidence="5">4032</strain>
        <strain evidence="4">4040</strain>
        <strain evidence="6">P415</strain>
        <strain evidence="7">P421</strain>
    </source>
</reference>
<evidence type="ECO:0000313" key="6">
    <source>
        <dbReference type="EMBL" id="KAG2957569.1"/>
    </source>
</evidence>
<reference evidence="8 9" key="1">
    <citation type="submission" date="2018-01" db="EMBL/GenBank/DDBJ databases">
        <title>Draft genome of the strawberry crown rot pathogen Phytophthora cactorum.</title>
        <authorList>
            <person name="Armitage A.D."/>
            <person name="Lysoe E."/>
            <person name="Nellist C.F."/>
            <person name="Harrison R.J."/>
            <person name="Brurberg M.B."/>
        </authorList>
    </citation>
    <scope>NUCLEOTIDE SEQUENCE [LARGE SCALE GENOMIC DNA]</scope>
    <source>
        <strain evidence="8 9">10300</strain>
    </source>
</reference>
<dbReference type="EMBL" id="RCMV01002784">
    <property type="protein sequence ID" value="KAG3201239.1"/>
    <property type="molecule type" value="Genomic_DNA"/>
</dbReference>
<evidence type="ECO:0000256" key="2">
    <source>
        <dbReference type="SAM" id="SignalP"/>
    </source>
</evidence>